<evidence type="ECO:0008006" key="4">
    <source>
        <dbReference type="Google" id="ProtNLM"/>
    </source>
</evidence>
<gene>
    <name evidence="1" type="ORF">NCTC10860_00273</name>
    <name evidence="2" type="ORF">NCTC10860_00311</name>
</gene>
<dbReference type="EMBL" id="UGUW01000004">
    <property type="protein sequence ID" value="SUD58080.1"/>
    <property type="molecule type" value="Genomic_DNA"/>
</dbReference>
<dbReference type="Proteomes" id="UP000254084">
    <property type="component" value="Unassembled WGS sequence"/>
</dbReference>
<sequence length="149" mass="16913">MVQQQRAEAVTEHAYEVCCELLREGLERLPWAQADLKHLPGLSKSRLSIVCRQKDDKDIETLVLIVDFLHDSCEIEIPNILMPDSMKHQRLGKRVISALYDVAEAHGYELFVVDMVNSFFERLCRRGAIPLNHDKVQITASTNLVGAEA</sequence>
<dbReference type="EMBL" id="UGUW01000003">
    <property type="protein sequence ID" value="SUD58042.1"/>
    <property type="molecule type" value="Genomic_DNA"/>
</dbReference>
<organism evidence="1 3">
    <name type="scientific">Ectopseudomonas oleovorans</name>
    <name type="common">Pseudomonas oleovorans</name>
    <dbReference type="NCBI Taxonomy" id="301"/>
    <lineage>
        <taxon>Bacteria</taxon>
        <taxon>Pseudomonadati</taxon>
        <taxon>Pseudomonadota</taxon>
        <taxon>Gammaproteobacteria</taxon>
        <taxon>Pseudomonadales</taxon>
        <taxon>Pseudomonadaceae</taxon>
        <taxon>Ectopseudomonas</taxon>
    </lineage>
</organism>
<evidence type="ECO:0000313" key="2">
    <source>
        <dbReference type="EMBL" id="SUD58080.1"/>
    </source>
</evidence>
<proteinExistence type="predicted"/>
<dbReference type="AlphaFoldDB" id="A0A379K0N0"/>
<accession>A0A379K0N0</accession>
<reference evidence="1 3" key="1">
    <citation type="submission" date="2018-06" db="EMBL/GenBank/DDBJ databases">
        <authorList>
            <consortium name="Pathogen Informatics"/>
            <person name="Doyle S."/>
        </authorList>
    </citation>
    <scope>NUCLEOTIDE SEQUENCE [LARGE SCALE GENOMIC DNA]</scope>
    <source>
        <strain evidence="1 3">NCTC10860</strain>
    </source>
</reference>
<name>A0A379K0N0_ECTOL</name>
<protein>
    <recommendedName>
        <fullName evidence="4">N-acetyltransferase domain-containing protein</fullName>
    </recommendedName>
</protein>
<evidence type="ECO:0000313" key="3">
    <source>
        <dbReference type="Proteomes" id="UP000254084"/>
    </source>
</evidence>
<dbReference type="RefSeq" id="WP_084342391.1">
    <property type="nucleotide sequence ID" value="NZ_UGUW01000003.1"/>
</dbReference>
<evidence type="ECO:0000313" key="1">
    <source>
        <dbReference type="EMBL" id="SUD58042.1"/>
    </source>
</evidence>